<evidence type="ECO:0000256" key="7">
    <source>
        <dbReference type="SAM" id="MobiDB-lite"/>
    </source>
</evidence>
<dbReference type="PROSITE" id="PS51296">
    <property type="entry name" value="RIESKE"/>
    <property type="match status" value="1"/>
</dbReference>
<comment type="similarity">
    <text evidence="6">Belongs to the bacterial ring-hydroxylating dioxygenase ferredoxin component family.</text>
</comment>
<dbReference type="Gene3D" id="2.102.10.10">
    <property type="entry name" value="Rieske [2Fe-2S] iron-sulphur domain"/>
    <property type="match status" value="1"/>
</dbReference>
<evidence type="ECO:0000256" key="3">
    <source>
        <dbReference type="ARBA" id="ARBA00023004"/>
    </source>
</evidence>
<dbReference type="EMBL" id="BSTK01000001">
    <property type="protein sequence ID" value="GLY82193.1"/>
    <property type="molecule type" value="Genomic_DNA"/>
</dbReference>
<dbReference type="InterPro" id="IPR036922">
    <property type="entry name" value="Rieske_2Fe-2S_sf"/>
</dbReference>
<dbReference type="GO" id="GO:0004497">
    <property type="term" value="F:monooxygenase activity"/>
    <property type="evidence" value="ECO:0007669"/>
    <property type="project" value="UniProtKB-ARBA"/>
</dbReference>
<dbReference type="PANTHER" id="PTHR21496:SF0">
    <property type="entry name" value="RIESKE DOMAIN-CONTAINING PROTEIN"/>
    <property type="match status" value="1"/>
</dbReference>
<keyword evidence="2" id="KW-0479">Metal-binding</keyword>
<feature type="domain" description="Rieske" evidence="8">
    <location>
        <begin position="19"/>
        <end position="112"/>
    </location>
</feature>
<comment type="caution">
    <text evidence="9">The sequence shown here is derived from an EMBL/GenBank/DDBJ whole genome shotgun (WGS) entry which is preliminary data.</text>
</comment>
<proteinExistence type="inferred from homology"/>
<evidence type="ECO:0000256" key="6">
    <source>
        <dbReference type="ARBA" id="ARBA00038001"/>
    </source>
</evidence>
<dbReference type="AlphaFoldDB" id="A0A9W6VRF6"/>
<dbReference type="GO" id="GO:0016705">
    <property type="term" value="F:oxidoreductase activity, acting on paired donors, with incorporation or reduction of molecular oxygen"/>
    <property type="evidence" value="ECO:0007669"/>
    <property type="project" value="UniProtKB-ARBA"/>
</dbReference>
<organism evidence="9 10">
    <name type="scientific">Actinoallomurus iriomotensis</name>
    <dbReference type="NCBI Taxonomy" id="478107"/>
    <lineage>
        <taxon>Bacteria</taxon>
        <taxon>Bacillati</taxon>
        <taxon>Actinomycetota</taxon>
        <taxon>Actinomycetes</taxon>
        <taxon>Streptosporangiales</taxon>
        <taxon>Thermomonosporaceae</taxon>
        <taxon>Actinoallomurus</taxon>
    </lineage>
</organism>
<gene>
    <name evidence="9" type="ORF">Airi02_001250</name>
</gene>
<dbReference type="SUPFAM" id="SSF50022">
    <property type="entry name" value="ISP domain"/>
    <property type="match status" value="1"/>
</dbReference>
<dbReference type="GO" id="GO:0046872">
    <property type="term" value="F:metal ion binding"/>
    <property type="evidence" value="ECO:0007669"/>
    <property type="project" value="UniProtKB-KW"/>
</dbReference>
<evidence type="ECO:0000256" key="4">
    <source>
        <dbReference type="ARBA" id="ARBA00023014"/>
    </source>
</evidence>
<protein>
    <recommendedName>
        <fullName evidence="8">Rieske domain-containing protein</fullName>
    </recommendedName>
</protein>
<evidence type="ECO:0000256" key="1">
    <source>
        <dbReference type="ARBA" id="ARBA00022714"/>
    </source>
</evidence>
<dbReference type="PANTHER" id="PTHR21496">
    <property type="entry name" value="FERREDOXIN-RELATED"/>
    <property type="match status" value="1"/>
</dbReference>
<evidence type="ECO:0000313" key="10">
    <source>
        <dbReference type="Proteomes" id="UP001165074"/>
    </source>
</evidence>
<dbReference type="RefSeq" id="WP_285565786.1">
    <property type="nucleotide sequence ID" value="NZ_BSTK01000001.1"/>
</dbReference>
<keyword evidence="1" id="KW-0001">2Fe-2S</keyword>
<keyword evidence="3" id="KW-0408">Iron</keyword>
<comment type="cofactor">
    <cofactor evidence="5">
        <name>[2Fe-2S] cluster</name>
        <dbReference type="ChEBI" id="CHEBI:190135"/>
    </cofactor>
</comment>
<sequence length="145" mass="15635">MLRVAGMLRRRRRDDAGLVLVCADGDLADGEIRRVDGLPVVLCRSRGALYALGLRCPHAGALLVKGAIVDDCLECPLHGGRFALDGGAVRGGPPRHGVPVHDVLVSDGLVYVSRRPRKIPRRSWGARRLPKPAGQPAAASRWRAR</sequence>
<dbReference type="Pfam" id="PF00355">
    <property type="entry name" value="Rieske"/>
    <property type="match status" value="1"/>
</dbReference>
<dbReference type="InterPro" id="IPR017941">
    <property type="entry name" value="Rieske_2Fe-2S"/>
</dbReference>
<evidence type="ECO:0000259" key="8">
    <source>
        <dbReference type="PROSITE" id="PS51296"/>
    </source>
</evidence>
<evidence type="ECO:0000313" key="9">
    <source>
        <dbReference type="EMBL" id="GLY82193.1"/>
    </source>
</evidence>
<keyword evidence="10" id="KW-1185">Reference proteome</keyword>
<name>A0A9W6VRF6_9ACTN</name>
<accession>A0A9W6VRF6</accession>
<evidence type="ECO:0000256" key="2">
    <source>
        <dbReference type="ARBA" id="ARBA00022723"/>
    </source>
</evidence>
<dbReference type="Proteomes" id="UP001165074">
    <property type="component" value="Unassembled WGS sequence"/>
</dbReference>
<keyword evidence="4" id="KW-0411">Iron-sulfur</keyword>
<feature type="region of interest" description="Disordered" evidence="7">
    <location>
        <begin position="122"/>
        <end position="145"/>
    </location>
</feature>
<dbReference type="GO" id="GO:0051537">
    <property type="term" value="F:2 iron, 2 sulfur cluster binding"/>
    <property type="evidence" value="ECO:0007669"/>
    <property type="project" value="UniProtKB-KW"/>
</dbReference>
<evidence type="ECO:0000256" key="5">
    <source>
        <dbReference type="ARBA" id="ARBA00034078"/>
    </source>
</evidence>
<reference evidence="9" key="1">
    <citation type="submission" date="2023-03" db="EMBL/GenBank/DDBJ databases">
        <title>Actinoallomurus iriomotensis NBRC 103684.</title>
        <authorList>
            <person name="Ichikawa N."/>
            <person name="Sato H."/>
            <person name="Tonouchi N."/>
        </authorList>
    </citation>
    <scope>NUCLEOTIDE SEQUENCE</scope>
    <source>
        <strain evidence="9">NBRC 103684</strain>
    </source>
</reference>